<dbReference type="PANTHER" id="PTHR22792">
    <property type="entry name" value="LUPUS LA PROTEIN-RELATED"/>
    <property type="match status" value="1"/>
</dbReference>
<dbReference type="SUPFAM" id="SSF46785">
    <property type="entry name" value="Winged helix' DNA-binding domain"/>
    <property type="match status" value="1"/>
</dbReference>
<evidence type="ECO:0000256" key="3">
    <source>
        <dbReference type="ARBA" id="ARBA00023242"/>
    </source>
</evidence>
<feature type="region of interest" description="Disordered" evidence="6">
    <location>
        <begin position="181"/>
        <end position="207"/>
    </location>
</feature>
<evidence type="ECO:0000256" key="2">
    <source>
        <dbReference type="ARBA" id="ARBA00022884"/>
    </source>
</evidence>
<dbReference type="InterPro" id="IPR045180">
    <property type="entry name" value="La_dom_prot"/>
</dbReference>
<evidence type="ECO:0000313" key="8">
    <source>
        <dbReference type="EMBL" id="EHY65609.1"/>
    </source>
</evidence>
<evidence type="ECO:0000256" key="5">
    <source>
        <dbReference type="SAM" id="Coils"/>
    </source>
</evidence>
<keyword evidence="2 4" id="KW-0694">RNA-binding</keyword>
<dbReference type="GO" id="GO:0003729">
    <property type="term" value="F:mRNA binding"/>
    <property type="evidence" value="ECO:0007669"/>
    <property type="project" value="TreeGrafter"/>
</dbReference>
<dbReference type="STRING" id="944018.H8ZBX3"/>
<keyword evidence="10" id="KW-1185">Reference proteome</keyword>
<dbReference type="HOGENOM" id="CLU_067903_0_0_1"/>
<evidence type="ECO:0000256" key="1">
    <source>
        <dbReference type="ARBA" id="ARBA00004123"/>
    </source>
</evidence>
<dbReference type="Pfam" id="PF05383">
    <property type="entry name" value="La"/>
    <property type="match status" value="1"/>
</dbReference>
<name>H8ZBX3_NEMA1</name>
<accession>H8ZBX3</accession>
<reference evidence="8" key="1">
    <citation type="submission" date="2011-03" db="EMBL/GenBank/DDBJ databases">
        <title>The Genome Sequence of Nematocida sp1 strain ERTm2.</title>
        <authorList>
            <consortium name="The Broad Institute Genome Sequencing Platform"/>
            <consortium name="The Broad Institute Genome Sequencing Center for Infectious Disease"/>
            <person name="Cuomo C."/>
            <person name="Troemel E."/>
            <person name="Young S.K."/>
            <person name="Zeng Q."/>
            <person name="Gargeya S."/>
            <person name="Fitzgerald M."/>
            <person name="Haas B."/>
            <person name="Abouelleil A."/>
            <person name="Alvarado L."/>
            <person name="Arachchi H.M."/>
            <person name="Berlin A."/>
            <person name="Brown A."/>
            <person name="Chapman S.B."/>
            <person name="Chen Z."/>
            <person name="Dunbar C."/>
            <person name="Freedman E."/>
            <person name="Gearin G."/>
            <person name="Gellesch M."/>
            <person name="Goldberg J."/>
            <person name="Griggs A."/>
            <person name="Gujja S."/>
            <person name="Heilman E.R."/>
            <person name="Heiman D."/>
            <person name="Howarth C."/>
            <person name="Larson L."/>
            <person name="Lui A."/>
            <person name="MacDonald P.J.P."/>
            <person name="Mehta T."/>
            <person name="Montmayeur A."/>
            <person name="Murphy C."/>
            <person name="Neiman D."/>
            <person name="Pearson M."/>
            <person name="Priest M."/>
            <person name="Roberts A."/>
            <person name="Saif S."/>
            <person name="Shea T."/>
            <person name="Shenoy N."/>
            <person name="Sisk P."/>
            <person name="Stolte C."/>
            <person name="Sykes S."/>
            <person name="White J."/>
            <person name="Yandava C."/>
            <person name="Wortman J."/>
            <person name="Nusbaum C."/>
            <person name="Birren B."/>
        </authorList>
    </citation>
    <scope>NUCLEOTIDE SEQUENCE</scope>
    <source>
        <strain evidence="8">ERTm2</strain>
    </source>
</reference>
<dbReference type="PANTHER" id="PTHR22792:SF140">
    <property type="entry name" value="ACHILLES, ISOFORM A"/>
    <property type="match status" value="1"/>
</dbReference>
<dbReference type="Proteomes" id="UP000005622">
    <property type="component" value="Unassembled WGS sequence"/>
</dbReference>
<keyword evidence="5" id="KW-0175">Coiled coil</keyword>
<dbReference type="InterPro" id="IPR036390">
    <property type="entry name" value="WH_DNA-bd_sf"/>
</dbReference>
<dbReference type="InterPro" id="IPR012677">
    <property type="entry name" value="Nucleotide-bd_a/b_plait_sf"/>
</dbReference>
<dbReference type="CDD" id="cd12291">
    <property type="entry name" value="RRM1_La"/>
    <property type="match status" value="1"/>
</dbReference>
<evidence type="ECO:0000259" key="7">
    <source>
        <dbReference type="PROSITE" id="PS50961"/>
    </source>
</evidence>
<reference evidence="9" key="2">
    <citation type="submission" date="2012-10" db="EMBL/GenBank/DDBJ databases">
        <authorList>
            <consortium name="The Broad Institute Genome Sequencing Platform"/>
            <consortium name="The Broad Institute Genome Sequencing Center for Infectious Disease"/>
            <person name="Cuomo C."/>
            <person name="Troemel E."/>
            <person name="Walker B."/>
            <person name="Young S.K."/>
            <person name="Zeng Q."/>
            <person name="Gargeya S."/>
            <person name="Fitzgerald M."/>
            <person name="Haas B."/>
            <person name="Abouelleil A."/>
            <person name="Alvarado L."/>
            <person name="Arachchi H.M."/>
            <person name="Berlin A.M."/>
            <person name="Chapman S.B."/>
            <person name="Goldberg J."/>
            <person name="Griggs A."/>
            <person name="Gujja S."/>
            <person name="Hansen M."/>
            <person name="Howarth C."/>
            <person name="Imamovic A."/>
            <person name="Larimer J."/>
            <person name="McCowan C."/>
            <person name="Murphy C."/>
            <person name="Neiman D."/>
            <person name="Pearson M."/>
            <person name="Priest M."/>
            <person name="Roberts A."/>
            <person name="Saif S."/>
            <person name="Shea T."/>
            <person name="Sisk P."/>
            <person name="Sykes S."/>
            <person name="Wortman J."/>
            <person name="Nusbaum C."/>
            <person name="Birren B."/>
        </authorList>
    </citation>
    <scope>NUCLEOTIDE SEQUENCE</scope>
    <source>
        <strain evidence="9">ERTm6</strain>
    </source>
</reference>
<keyword evidence="3" id="KW-0539">Nucleus</keyword>
<dbReference type="GO" id="GO:1990904">
    <property type="term" value="C:ribonucleoprotein complex"/>
    <property type="evidence" value="ECO:0007669"/>
    <property type="project" value="InterPro"/>
</dbReference>
<gene>
    <name evidence="8" type="ORF">NERG_01216</name>
    <name evidence="9" type="ORF">NESG_02055</name>
</gene>
<protein>
    <recommendedName>
        <fullName evidence="7">HTH La-type RNA-binding domain-containing protein</fullName>
    </recommendedName>
</protein>
<dbReference type="InterPro" id="IPR002344">
    <property type="entry name" value="Lupus_La"/>
</dbReference>
<evidence type="ECO:0000256" key="4">
    <source>
        <dbReference type="PROSITE-ProRule" id="PRU00332"/>
    </source>
</evidence>
<dbReference type="EMBL" id="JH604635">
    <property type="protein sequence ID" value="EHY65609.1"/>
    <property type="molecule type" value="Genomic_DNA"/>
</dbReference>
<accession>A0A086IZG6</accession>
<dbReference type="Proteomes" id="UP000054524">
    <property type="component" value="Unassembled WGS sequence"/>
</dbReference>
<dbReference type="InterPro" id="IPR035979">
    <property type="entry name" value="RBD_domain_sf"/>
</dbReference>
<sequence length="334" mass="37166">MEQREQVRKQVEYYMSDANIVRDEYLKRVMAKNGGWVPVSVMNGFKRMQAFGMSDDEVMSALEGSETVTVDKEHGFRRVHAVPSLEQHCGEARTVIIRGFPLTYTLEDVERVLESISGRVARLVMRRDAKKMFKGSVFAEMRTEEDVDIIKGMRLHAVECSTGGEGSAEECKRKEKVPTIVDSGKEDTDTNGAAAPEEATDSTGGARKKVMHELTIEDAATHITRQKDARKAAKKKKEEERAAATVRAYERKLFKYSSSTGDVSTLKVSDVKNVLAGAAFVDVRGQVVRMKEEHESLPAIEVCEVKVEFVPMTTEEVGVYCAGLSLGPKGVHRR</sequence>
<proteinExistence type="predicted"/>
<reference evidence="9 10" key="3">
    <citation type="journal article" date="2014" name="Genome Announc.">
        <title>Genome Sequence of the Microsporidian Species Nematocida sp1 Strain ERTm6 (ATCC PRA-372).</title>
        <authorList>
            <person name="Bakowski M.A."/>
            <person name="Priest M."/>
            <person name="Young S."/>
            <person name="Cuomo C.A."/>
            <person name="Troemel E.R."/>
        </authorList>
    </citation>
    <scope>NUCLEOTIDE SEQUENCE [LARGE SCALE GENOMIC DNA]</scope>
    <source>
        <strain evidence="9 10">ERTm6</strain>
    </source>
</reference>
<dbReference type="PROSITE" id="PS50961">
    <property type="entry name" value="HTH_LA"/>
    <property type="match status" value="1"/>
</dbReference>
<feature type="coiled-coil region" evidence="5">
    <location>
        <begin position="223"/>
        <end position="252"/>
    </location>
</feature>
<dbReference type="SUPFAM" id="SSF54928">
    <property type="entry name" value="RNA-binding domain, RBD"/>
    <property type="match status" value="1"/>
</dbReference>
<dbReference type="GO" id="GO:0005634">
    <property type="term" value="C:nucleus"/>
    <property type="evidence" value="ECO:0007669"/>
    <property type="project" value="UniProtKB-SubCell"/>
</dbReference>
<dbReference type="EMBL" id="AKIJ01000005">
    <property type="protein sequence ID" value="KFG25284.1"/>
    <property type="molecule type" value="Genomic_DNA"/>
</dbReference>
<dbReference type="InterPro" id="IPR006630">
    <property type="entry name" value="La_HTH"/>
</dbReference>
<dbReference type="InterPro" id="IPR036388">
    <property type="entry name" value="WH-like_DNA-bd_sf"/>
</dbReference>
<dbReference type="SMART" id="SM00715">
    <property type="entry name" value="LA"/>
    <property type="match status" value="1"/>
</dbReference>
<evidence type="ECO:0000313" key="9">
    <source>
        <dbReference type="EMBL" id="KFG25284.1"/>
    </source>
</evidence>
<dbReference type="GO" id="GO:0006396">
    <property type="term" value="P:RNA processing"/>
    <property type="evidence" value="ECO:0007669"/>
    <property type="project" value="InterPro"/>
</dbReference>
<organism evidence="8">
    <name type="scientific">Nematocida ausubeli (strain ATCC PRA-371 / ERTm2)</name>
    <name type="common">Nematode killer fungus</name>
    <dbReference type="NCBI Taxonomy" id="1913371"/>
    <lineage>
        <taxon>Eukaryota</taxon>
        <taxon>Fungi</taxon>
        <taxon>Fungi incertae sedis</taxon>
        <taxon>Microsporidia</taxon>
        <taxon>Nematocida</taxon>
    </lineage>
</organism>
<evidence type="ECO:0000313" key="10">
    <source>
        <dbReference type="Proteomes" id="UP000054524"/>
    </source>
</evidence>
<dbReference type="AlphaFoldDB" id="H8ZBX3"/>
<evidence type="ECO:0000256" key="6">
    <source>
        <dbReference type="SAM" id="MobiDB-lite"/>
    </source>
</evidence>
<dbReference type="CDD" id="cd07323">
    <property type="entry name" value="LAM"/>
    <property type="match status" value="1"/>
</dbReference>
<dbReference type="Gene3D" id="1.10.10.10">
    <property type="entry name" value="Winged helix-like DNA-binding domain superfamily/Winged helix DNA-binding domain"/>
    <property type="match status" value="1"/>
</dbReference>
<dbReference type="PRINTS" id="PR00302">
    <property type="entry name" value="LUPUSLA"/>
</dbReference>
<comment type="subcellular location">
    <subcellularLocation>
        <location evidence="1">Nucleus</location>
    </subcellularLocation>
</comment>
<dbReference type="Gene3D" id="3.30.70.330">
    <property type="match status" value="1"/>
</dbReference>
<feature type="domain" description="HTH La-type RNA-binding" evidence="7">
    <location>
        <begin position="1"/>
        <end position="87"/>
    </location>
</feature>